<feature type="transmembrane region" description="Helical" evidence="9">
    <location>
        <begin position="78"/>
        <end position="100"/>
    </location>
</feature>
<dbReference type="Gene3D" id="1.10.1760.20">
    <property type="match status" value="1"/>
</dbReference>
<gene>
    <name evidence="10" type="ORF">FD06_GL000588</name>
</gene>
<keyword evidence="3 8" id="KW-0813">Transport</keyword>
<evidence type="ECO:0000256" key="4">
    <source>
        <dbReference type="ARBA" id="ARBA00022475"/>
    </source>
</evidence>
<dbReference type="AlphaFoldDB" id="A0A0R2AYB8"/>
<dbReference type="PANTHER" id="PTHR38438">
    <property type="entry name" value="RIBOFLAVIN TRANSPORTER RIBU"/>
    <property type="match status" value="1"/>
</dbReference>
<evidence type="ECO:0000313" key="10">
    <source>
        <dbReference type="EMBL" id="KRM67868.1"/>
    </source>
</evidence>
<keyword evidence="4 8" id="KW-1003">Cell membrane</keyword>
<dbReference type="STRING" id="1423781.FD06_GL000588"/>
<organism evidence="10 11">
    <name type="scientific">Apilactobacillus ozensis DSM 23829 = JCM 17196</name>
    <dbReference type="NCBI Taxonomy" id="1423781"/>
    <lineage>
        <taxon>Bacteria</taxon>
        <taxon>Bacillati</taxon>
        <taxon>Bacillota</taxon>
        <taxon>Bacilli</taxon>
        <taxon>Lactobacillales</taxon>
        <taxon>Lactobacillaceae</taxon>
        <taxon>Apilactobacillus</taxon>
    </lineage>
</organism>
<feature type="transmembrane region" description="Helical" evidence="9">
    <location>
        <begin position="12"/>
        <end position="32"/>
    </location>
</feature>
<dbReference type="RefSeq" id="WP_056966877.1">
    <property type="nucleotide sequence ID" value="NZ_AYYQ01000035.1"/>
</dbReference>
<comment type="function">
    <text evidence="8">Probably a riboflavin-binding protein that interacts with the energy-coupling factor (ECF) ABC-transporter complex.</text>
</comment>
<comment type="similarity">
    <text evidence="2 8">Belongs to the prokaryotic riboflavin transporter (P-RFT) (TC 2.A.87) family.</text>
</comment>
<dbReference type="PIRSF" id="PIRSF037778">
    <property type="entry name" value="UCP037778_transp_RibU"/>
    <property type="match status" value="1"/>
</dbReference>
<protein>
    <recommendedName>
        <fullName evidence="8">Riboflavin transporter</fullName>
    </recommendedName>
</protein>
<dbReference type="Pfam" id="PF12822">
    <property type="entry name" value="ECF_trnsprt"/>
    <property type="match status" value="1"/>
</dbReference>
<proteinExistence type="inferred from homology"/>
<reference evidence="10 11" key="1">
    <citation type="journal article" date="2015" name="Genome Announc.">
        <title>Expanding the biotechnology potential of lactobacilli through comparative genomics of 213 strains and associated genera.</title>
        <authorList>
            <person name="Sun Z."/>
            <person name="Harris H.M."/>
            <person name="McCann A."/>
            <person name="Guo C."/>
            <person name="Argimon S."/>
            <person name="Zhang W."/>
            <person name="Yang X."/>
            <person name="Jeffery I.B."/>
            <person name="Cooney J.C."/>
            <person name="Kagawa T.F."/>
            <person name="Liu W."/>
            <person name="Song Y."/>
            <person name="Salvetti E."/>
            <person name="Wrobel A."/>
            <person name="Rasinkangas P."/>
            <person name="Parkhill J."/>
            <person name="Rea M.C."/>
            <person name="O'Sullivan O."/>
            <person name="Ritari J."/>
            <person name="Douillard F.P."/>
            <person name="Paul Ross R."/>
            <person name="Yang R."/>
            <person name="Briner A.E."/>
            <person name="Felis G.E."/>
            <person name="de Vos W.M."/>
            <person name="Barrangou R."/>
            <person name="Klaenhammer T.R."/>
            <person name="Caufield P.W."/>
            <person name="Cui Y."/>
            <person name="Zhang H."/>
            <person name="O'Toole P.W."/>
        </authorList>
    </citation>
    <scope>NUCLEOTIDE SEQUENCE [LARGE SCALE GENOMIC DNA]</scope>
    <source>
        <strain evidence="10 11">DSM 23829</strain>
    </source>
</reference>
<accession>A0A0R2AYB8</accession>
<evidence type="ECO:0000256" key="1">
    <source>
        <dbReference type="ARBA" id="ARBA00004651"/>
    </source>
</evidence>
<evidence type="ECO:0000313" key="11">
    <source>
        <dbReference type="Proteomes" id="UP000052012"/>
    </source>
</evidence>
<comment type="subcellular location">
    <subcellularLocation>
        <location evidence="1">Cell membrane</location>
        <topology evidence="1">Multi-pass membrane protein</topology>
    </subcellularLocation>
</comment>
<evidence type="ECO:0000256" key="9">
    <source>
        <dbReference type="SAM" id="Phobius"/>
    </source>
</evidence>
<evidence type="ECO:0000256" key="6">
    <source>
        <dbReference type="ARBA" id="ARBA00022989"/>
    </source>
</evidence>
<dbReference type="InterPro" id="IPR025720">
    <property type="entry name" value="RibU"/>
</dbReference>
<feature type="transmembrane region" description="Helical" evidence="9">
    <location>
        <begin position="153"/>
        <end position="177"/>
    </location>
</feature>
<keyword evidence="6 9" id="KW-1133">Transmembrane helix</keyword>
<feature type="transmembrane region" description="Helical" evidence="9">
    <location>
        <begin position="112"/>
        <end position="133"/>
    </location>
</feature>
<evidence type="ECO:0000256" key="7">
    <source>
        <dbReference type="ARBA" id="ARBA00023136"/>
    </source>
</evidence>
<dbReference type="InterPro" id="IPR024529">
    <property type="entry name" value="ECF_trnsprt_substrate-spec"/>
</dbReference>
<sequence>MGSKRFSVKKMVTISILSGLSFFLMYIKFPIIPIASYMTIDFSDIPILIGALTLSKRDGAIIALLKSLLYFVFTGPSIINLIGVGSAFISSLVILFSLVLIIEKFSGLKRTLLGILVTILNLTVIMSLLNYFIITPLYIDVIGFKFAYSIQDLVLYAVVPFNIIKGLIVTLTLLIIYKRIVKTNKR</sequence>
<keyword evidence="11" id="KW-1185">Reference proteome</keyword>
<dbReference type="PANTHER" id="PTHR38438:SF1">
    <property type="entry name" value="RIBOFLAVIN TRANSPORTER RIBU"/>
    <property type="match status" value="1"/>
</dbReference>
<keyword evidence="5 9" id="KW-0812">Transmembrane</keyword>
<name>A0A0R2AYB8_9LACO</name>
<evidence type="ECO:0000256" key="2">
    <source>
        <dbReference type="ARBA" id="ARBA00005540"/>
    </source>
</evidence>
<dbReference type="Proteomes" id="UP000052012">
    <property type="component" value="Unassembled WGS sequence"/>
</dbReference>
<dbReference type="PATRIC" id="fig|1423781.4.peg.601"/>
<evidence type="ECO:0000256" key="5">
    <source>
        <dbReference type="ARBA" id="ARBA00022692"/>
    </source>
</evidence>
<comment type="caution">
    <text evidence="10">The sequence shown here is derived from an EMBL/GenBank/DDBJ whole genome shotgun (WGS) entry which is preliminary data.</text>
</comment>
<evidence type="ECO:0000256" key="8">
    <source>
        <dbReference type="PIRNR" id="PIRNR037778"/>
    </source>
</evidence>
<dbReference type="GO" id="GO:0032217">
    <property type="term" value="F:riboflavin transmembrane transporter activity"/>
    <property type="evidence" value="ECO:0007669"/>
    <property type="project" value="UniProtKB-UniRule"/>
</dbReference>
<dbReference type="OrthoDB" id="9809216at2"/>
<dbReference type="EMBL" id="AYYQ01000035">
    <property type="protein sequence ID" value="KRM67868.1"/>
    <property type="molecule type" value="Genomic_DNA"/>
</dbReference>
<evidence type="ECO:0000256" key="3">
    <source>
        <dbReference type="ARBA" id="ARBA00022448"/>
    </source>
</evidence>
<keyword evidence="7 8" id="KW-0472">Membrane</keyword>
<dbReference type="GO" id="GO:0005886">
    <property type="term" value="C:plasma membrane"/>
    <property type="evidence" value="ECO:0007669"/>
    <property type="project" value="UniProtKB-SubCell"/>
</dbReference>